<gene>
    <name evidence="1" type="ORF">SacmaDRAFT_4218</name>
</gene>
<dbReference type="Proteomes" id="UP000004926">
    <property type="component" value="Chromosome"/>
</dbReference>
<reference evidence="1 2" key="1">
    <citation type="journal article" date="2012" name="Stand. Genomic Sci.">
        <title>Genome sequence of the ocean sediment bacterium Saccharomonospora marina type strain (XMU15(T)).</title>
        <authorList>
            <person name="Klenk H.P."/>
            <person name="Lu M."/>
            <person name="Lucas S."/>
            <person name="Lapidus A."/>
            <person name="Copeland A."/>
            <person name="Pitluck S."/>
            <person name="Goodwin L.A."/>
            <person name="Han C."/>
            <person name="Tapia R."/>
            <person name="Brambilla E.M."/>
            <person name="Potter G."/>
            <person name="Land M."/>
            <person name="Ivanova N."/>
            <person name="Rohde M."/>
            <person name="Goker M."/>
            <person name="Detter J.C."/>
            <person name="Li W.J."/>
            <person name="Kyrpides N.C."/>
            <person name="Woyke T."/>
        </authorList>
    </citation>
    <scope>NUCLEOTIDE SEQUENCE [LARGE SCALE GENOMIC DNA]</scope>
    <source>
        <strain evidence="1 2">XMU15</strain>
    </source>
</reference>
<sequence length="47" mass="5010">MLGAGRASNWAYFCQPADIHYGSDFHLPSRVIGLISATDGSDVMIAP</sequence>
<keyword evidence="2" id="KW-1185">Reference proteome</keyword>
<organism evidence="1 2">
    <name type="scientific">Saccharomonospora marina XMU15</name>
    <dbReference type="NCBI Taxonomy" id="882083"/>
    <lineage>
        <taxon>Bacteria</taxon>
        <taxon>Bacillati</taxon>
        <taxon>Actinomycetota</taxon>
        <taxon>Actinomycetes</taxon>
        <taxon>Pseudonocardiales</taxon>
        <taxon>Pseudonocardiaceae</taxon>
        <taxon>Saccharomonospora</taxon>
    </lineage>
</organism>
<proteinExistence type="predicted"/>
<protein>
    <submittedName>
        <fullName evidence="1">Uncharacterized protein</fullName>
    </submittedName>
</protein>
<evidence type="ECO:0000313" key="2">
    <source>
        <dbReference type="Proteomes" id="UP000004926"/>
    </source>
</evidence>
<name>H5X6Y1_9PSEU</name>
<accession>H5X6Y1</accession>
<dbReference type="HOGENOM" id="CLU_3172866_0_0_11"/>
<evidence type="ECO:0000313" key="1">
    <source>
        <dbReference type="EMBL" id="EHR52411.1"/>
    </source>
</evidence>
<dbReference type="EMBL" id="CM001439">
    <property type="protein sequence ID" value="EHR52411.1"/>
    <property type="molecule type" value="Genomic_DNA"/>
</dbReference>
<dbReference type="AlphaFoldDB" id="H5X6Y1"/>